<dbReference type="GO" id="GO:0032259">
    <property type="term" value="P:methylation"/>
    <property type="evidence" value="ECO:0007669"/>
    <property type="project" value="UniProtKB-KW"/>
</dbReference>
<dbReference type="Gene3D" id="1.20.120.1630">
    <property type="match status" value="1"/>
</dbReference>
<evidence type="ECO:0000256" key="5">
    <source>
        <dbReference type="SAM" id="Phobius"/>
    </source>
</evidence>
<keyword evidence="6" id="KW-0489">Methyltransferase</keyword>
<evidence type="ECO:0000256" key="4">
    <source>
        <dbReference type="ARBA" id="ARBA00023136"/>
    </source>
</evidence>
<name>A0ABT8TNY6_9ACTN</name>
<keyword evidence="7" id="KW-1185">Reference proteome</keyword>
<evidence type="ECO:0000313" key="6">
    <source>
        <dbReference type="EMBL" id="MDO3395664.1"/>
    </source>
</evidence>
<dbReference type="EMBL" id="JAULSC010000005">
    <property type="protein sequence ID" value="MDO3395664.1"/>
    <property type="molecule type" value="Genomic_DNA"/>
</dbReference>
<dbReference type="InterPro" id="IPR007318">
    <property type="entry name" value="Phopholipid_MeTrfase"/>
</dbReference>
<feature type="transmembrane region" description="Helical" evidence="5">
    <location>
        <begin position="46"/>
        <end position="70"/>
    </location>
</feature>
<feature type="transmembrane region" description="Helical" evidence="5">
    <location>
        <begin position="20"/>
        <end position="40"/>
    </location>
</feature>
<comment type="subcellular location">
    <subcellularLocation>
        <location evidence="1">Endomembrane system</location>
        <topology evidence="1">Multi-pass membrane protein</topology>
    </subcellularLocation>
</comment>
<dbReference type="Proteomes" id="UP001168363">
    <property type="component" value="Unassembled WGS sequence"/>
</dbReference>
<gene>
    <name evidence="6" type="ORF">QWJ41_08055</name>
</gene>
<dbReference type="EC" id="2.1.1.334" evidence="6"/>
<reference evidence="6" key="1">
    <citation type="submission" date="2023-06" db="EMBL/GenBank/DDBJ databases">
        <title>Genome sequence of Nocardioides sp. SOB44.</title>
        <authorList>
            <person name="Zhang G."/>
        </authorList>
    </citation>
    <scope>NUCLEOTIDE SEQUENCE</scope>
    <source>
        <strain evidence="6">SOB44</strain>
    </source>
</reference>
<keyword evidence="2 5" id="KW-0812">Transmembrane</keyword>
<organism evidence="6 7">
    <name type="scientific">Nocardioides cremeus</name>
    <dbReference type="NCBI Taxonomy" id="3058044"/>
    <lineage>
        <taxon>Bacteria</taxon>
        <taxon>Bacillati</taxon>
        <taxon>Actinomycetota</taxon>
        <taxon>Actinomycetes</taxon>
        <taxon>Propionibacteriales</taxon>
        <taxon>Nocardioidaceae</taxon>
        <taxon>Nocardioides</taxon>
    </lineage>
</organism>
<evidence type="ECO:0000313" key="7">
    <source>
        <dbReference type="Proteomes" id="UP001168363"/>
    </source>
</evidence>
<dbReference type="GO" id="GO:0004671">
    <property type="term" value="F:protein C-terminal S-isoprenylcysteine carboxyl O-methyltransferase activity"/>
    <property type="evidence" value="ECO:0007669"/>
    <property type="project" value="UniProtKB-EC"/>
</dbReference>
<dbReference type="Pfam" id="PF04191">
    <property type="entry name" value="PEMT"/>
    <property type="match status" value="1"/>
</dbReference>
<evidence type="ECO:0000256" key="2">
    <source>
        <dbReference type="ARBA" id="ARBA00022692"/>
    </source>
</evidence>
<comment type="caution">
    <text evidence="6">The sequence shown here is derived from an EMBL/GenBank/DDBJ whole genome shotgun (WGS) entry which is preliminary data.</text>
</comment>
<keyword evidence="4 5" id="KW-0472">Membrane</keyword>
<keyword evidence="6" id="KW-0808">Transferase</keyword>
<evidence type="ECO:0000256" key="1">
    <source>
        <dbReference type="ARBA" id="ARBA00004127"/>
    </source>
</evidence>
<sequence>MADDMQRYRSLRSSTAAVMWTAYVAHAALTGGTLAMQWAPLPIRPAVARVAGAALIVGGSGLCVAGVCRFGGAGELAGTRNQSLLTTGSYGHSRNPQYLGYLIALAGAAVGRRSGSALASTGALAVIYAAWIPVEENHLTELYGHHYTDYTHRTRRWWGRRN</sequence>
<dbReference type="EC" id="2.1.1.100" evidence="6"/>
<evidence type="ECO:0000256" key="3">
    <source>
        <dbReference type="ARBA" id="ARBA00022989"/>
    </source>
</evidence>
<proteinExistence type="predicted"/>
<keyword evidence="3 5" id="KW-1133">Transmembrane helix</keyword>
<dbReference type="RefSeq" id="WP_302707119.1">
    <property type="nucleotide sequence ID" value="NZ_JAULSC010000005.1"/>
</dbReference>
<accession>A0ABT8TNY6</accession>
<protein>
    <submittedName>
        <fullName evidence="6">Isoprenylcysteine carboxylmethyltransferase family protein</fullName>
        <ecNumber evidence="6">2.1.1.100</ecNumber>
        <ecNumber evidence="6">2.1.1.334</ecNumber>
    </submittedName>
</protein>